<proteinExistence type="inferred from homology"/>
<accession>A0ABY9TM31</accession>
<keyword evidence="2" id="KW-0479">Metal-binding</keyword>
<comment type="similarity">
    <text evidence="1">Belongs to the Gfa family.</text>
</comment>
<reference evidence="7" key="1">
    <citation type="submission" date="2023-09" db="EMBL/GenBank/DDBJ databases">
        <authorList>
            <person name="Li S."/>
            <person name="Li X."/>
            <person name="Zhang C."/>
            <person name="Zhao Z."/>
        </authorList>
    </citation>
    <scope>NUCLEOTIDE SEQUENCE [LARGE SCALE GENOMIC DNA]</scope>
    <source>
        <strain evidence="7">SQ345</strain>
    </source>
</reference>
<dbReference type="Gene3D" id="3.90.1590.10">
    <property type="entry name" value="glutathione-dependent formaldehyde- activating enzyme (gfa)"/>
    <property type="match status" value="1"/>
</dbReference>
<organism evidence="6 7">
    <name type="scientific">Thalassotalea nanhaiensis</name>
    <dbReference type="NCBI Taxonomy" id="3065648"/>
    <lineage>
        <taxon>Bacteria</taxon>
        <taxon>Pseudomonadati</taxon>
        <taxon>Pseudomonadota</taxon>
        <taxon>Gammaproteobacteria</taxon>
        <taxon>Alteromonadales</taxon>
        <taxon>Colwelliaceae</taxon>
        <taxon>Thalassotalea</taxon>
    </lineage>
</organism>
<dbReference type="PANTHER" id="PTHR33337">
    <property type="entry name" value="GFA DOMAIN-CONTAINING PROTEIN"/>
    <property type="match status" value="1"/>
</dbReference>
<gene>
    <name evidence="6" type="ORF">RI845_06665</name>
</gene>
<dbReference type="SUPFAM" id="SSF51316">
    <property type="entry name" value="Mss4-like"/>
    <property type="match status" value="1"/>
</dbReference>
<name>A0ABY9TM31_9GAMM</name>
<dbReference type="InterPro" id="IPR011057">
    <property type="entry name" value="Mss4-like_sf"/>
</dbReference>
<evidence type="ECO:0000256" key="1">
    <source>
        <dbReference type="ARBA" id="ARBA00005495"/>
    </source>
</evidence>
<protein>
    <submittedName>
        <fullName evidence="6">GFA family protein</fullName>
    </submittedName>
</protein>
<keyword evidence="3" id="KW-0862">Zinc</keyword>
<dbReference type="PANTHER" id="PTHR33337:SF40">
    <property type="entry name" value="CENP-V_GFA DOMAIN-CONTAINING PROTEIN-RELATED"/>
    <property type="match status" value="1"/>
</dbReference>
<keyword evidence="7" id="KW-1185">Reference proteome</keyword>
<evidence type="ECO:0000256" key="2">
    <source>
        <dbReference type="ARBA" id="ARBA00022723"/>
    </source>
</evidence>
<evidence type="ECO:0000256" key="4">
    <source>
        <dbReference type="ARBA" id="ARBA00023239"/>
    </source>
</evidence>
<keyword evidence="4" id="KW-0456">Lyase</keyword>
<evidence type="ECO:0000313" key="7">
    <source>
        <dbReference type="Proteomes" id="UP001248581"/>
    </source>
</evidence>
<dbReference type="PROSITE" id="PS51891">
    <property type="entry name" value="CENP_V_GFA"/>
    <property type="match status" value="1"/>
</dbReference>
<dbReference type="Proteomes" id="UP001248581">
    <property type="component" value="Chromosome"/>
</dbReference>
<evidence type="ECO:0000313" key="6">
    <source>
        <dbReference type="EMBL" id="WNC69817.1"/>
    </source>
</evidence>
<evidence type="ECO:0000256" key="3">
    <source>
        <dbReference type="ARBA" id="ARBA00022833"/>
    </source>
</evidence>
<evidence type="ECO:0000259" key="5">
    <source>
        <dbReference type="PROSITE" id="PS51891"/>
    </source>
</evidence>
<sequence length="141" mass="15700">MKGVCNCGAVSFSLLGEIPHLYQCHCTLCQKQGGSTSNTATMIAKKDFVWLSGEELITKWQKGSGFSSHFCKCCGSPVPNPLRDSDFYWIPMGLLENVNAKVVMHIYCDSKAPWDVVPDSCKQDETMPEQLSTFIDILKQK</sequence>
<dbReference type="RefSeq" id="WP_348388959.1">
    <property type="nucleotide sequence ID" value="NZ_CP134146.1"/>
</dbReference>
<feature type="domain" description="CENP-V/GFA" evidence="5">
    <location>
        <begin position="1"/>
        <end position="115"/>
    </location>
</feature>
<dbReference type="EMBL" id="CP134146">
    <property type="protein sequence ID" value="WNC69817.1"/>
    <property type="molecule type" value="Genomic_DNA"/>
</dbReference>
<dbReference type="InterPro" id="IPR006913">
    <property type="entry name" value="CENP-V/GFA"/>
</dbReference>
<dbReference type="Pfam" id="PF04828">
    <property type="entry name" value="GFA"/>
    <property type="match status" value="1"/>
</dbReference>